<dbReference type="AlphaFoldDB" id="A0A1M4TVY8"/>
<dbReference type="STRING" id="1122195.SAMN02745164_00527"/>
<keyword evidence="1" id="KW-1133">Transmembrane helix</keyword>
<feature type="transmembrane region" description="Helical" evidence="1">
    <location>
        <begin position="6"/>
        <end position="25"/>
    </location>
</feature>
<dbReference type="Proteomes" id="UP000184334">
    <property type="component" value="Unassembled WGS sequence"/>
</dbReference>
<sequence>MDLKDWKVWLVIVAGIFAFLLPFGIKTLQYQEQSTSQVQEYLNQEEDQIIDVIIYDNNYEDAKNLLTIKYPGYIIEDYVYLEGKKAYLFRLKKVEK</sequence>
<dbReference type="EMBL" id="FQUI01000005">
    <property type="protein sequence ID" value="SHE48608.1"/>
    <property type="molecule type" value="Genomic_DNA"/>
</dbReference>
<name>A0A1M4TVY8_MARH1</name>
<keyword evidence="3" id="KW-1185">Reference proteome</keyword>
<protein>
    <submittedName>
        <fullName evidence="2">Uncharacterized protein</fullName>
    </submittedName>
</protein>
<keyword evidence="1" id="KW-0812">Transmembrane</keyword>
<evidence type="ECO:0000313" key="2">
    <source>
        <dbReference type="EMBL" id="SHE48608.1"/>
    </source>
</evidence>
<gene>
    <name evidence="2" type="ORF">SAMN02745164_00527</name>
</gene>
<comment type="caution">
    <text evidence="2">The sequence shown here is derived from an EMBL/GenBank/DDBJ whole genome shotgun (WGS) entry which is preliminary data.</text>
</comment>
<organism evidence="2 3">
    <name type="scientific">Marinitoga hydrogenitolerans (strain DSM 16785 / JCM 12826 / AT1271)</name>
    <dbReference type="NCBI Taxonomy" id="1122195"/>
    <lineage>
        <taxon>Bacteria</taxon>
        <taxon>Thermotogati</taxon>
        <taxon>Thermotogota</taxon>
        <taxon>Thermotogae</taxon>
        <taxon>Petrotogales</taxon>
        <taxon>Petrotogaceae</taxon>
        <taxon>Marinitoga</taxon>
    </lineage>
</organism>
<evidence type="ECO:0000313" key="3">
    <source>
        <dbReference type="Proteomes" id="UP000184334"/>
    </source>
</evidence>
<keyword evidence="1" id="KW-0472">Membrane</keyword>
<evidence type="ECO:0000256" key="1">
    <source>
        <dbReference type="SAM" id="Phobius"/>
    </source>
</evidence>
<proteinExistence type="predicted"/>
<dbReference type="RefSeq" id="WP_072863163.1">
    <property type="nucleotide sequence ID" value="NZ_FQUI01000005.1"/>
</dbReference>
<reference evidence="2" key="1">
    <citation type="submission" date="2016-11" db="EMBL/GenBank/DDBJ databases">
        <authorList>
            <person name="Varghese N."/>
            <person name="Submissions S."/>
        </authorList>
    </citation>
    <scope>NUCLEOTIDE SEQUENCE [LARGE SCALE GENOMIC DNA]</scope>
    <source>
        <strain evidence="2">DSM 16785</strain>
    </source>
</reference>
<accession>A0A1M4TVY8</accession>
<dbReference type="OrthoDB" id="9870916at2"/>